<reference evidence="2 3" key="1">
    <citation type="submission" date="2021-03" db="EMBL/GenBank/DDBJ databases">
        <title>Enterococcal diversity collection.</title>
        <authorList>
            <person name="Gilmore M.S."/>
            <person name="Schwartzman J."/>
            <person name="Van Tyne D."/>
            <person name="Martin M."/>
            <person name="Earl A.M."/>
            <person name="Manson A.L."/>
            <person name="Straub T."/>
            <person name="Salamzade R."/>
            <person name="Saavedra J."/>
            <person name="Lebreton F."/>
            <person name="Prichula J."/>
            <person name="Schaufler K."/>
            <person name="Gaca A."/>
            <person name="Sgardioli B."/>
            <person name="Wagenaar J."/>
            <person name="Strong T."/>
        </authorList>
    </citation>
    <scope>NUCLEOTIDE SEQUENCE [LARGE SCALE GENOMIC DNA]</scope>
    <source>
        <strain evidence="2 3">DIV0869a</strain>
    </source>
</reference>
<comment type="caution">
    <text evidence="2">The sequence shown here is derived from an EMBL/GenBank/DDBJ whole genome shotgun (WGS) entry which is preliminary data.</text>
</comment>
<dbReference type="RefSeq" id="WP_207113359.1">
    <property type="nucleotide sequence ID" value="NZ_JAFLWD010000035.1"/>
</dbReference>
<dbReference type="Proteomes" id="UP000664632">
    <property type="component" value="Unassembled WGS sequence"/>
</dbReference>
<dbReference type="Pfam" id="PF13508">
    <property type="entry name" value="Acetyltransf_7"/>
    <property type="match status" value="1"/>
</dbReference>
<protein>
    <submittedName>
        <fullName evidence="2">GNAT family N-acetyltransferase</fullName>
    </submittedName>
</protein>
<dbReference type="PROSITE" id="PS51186">
    <property type="entry name" value="GNAT"/>
    <property type="match status" value="1"/>
</dbReference>
<dbReference type="EMBL" id="JAFLWD010000035">
    <property type="protein sequence ID" value="MBO0441344.1"/>
    <property type="molecule type" value="Genomic_DNA"/>
</dbReference>
<organism evidence="2 3">
    <name type="scientific">Candidatus Enterococcus ikei</name>
    <dbReference type="NCBI Taxonomy" id="2815326"/>
    <lineage>
        <taxon>Bacteria</taxon>
        <taxon>Bacillati</taxon>
        <taxon>Bacillota</taxon>
        <taxon>Bacilli</taxon>
        <taxon>Lactobacillales</taxon>
        <taxon>Enterococcaceae</taxon>
        <taxon>Enterococcus</taxon>
    </lineage>
</organism>
<dbReference type="Gene3D" id="3.40.630.30">
    <property type="match status" value="1"/>
</dbReference>
<name>A0ABS3H2D6_9ENTE</name>
<proteinExistence type="predicted"/>
<dbReference type="InterPro" id="IPR016181">
    <property type="entry name" value="Acyl_CoA_acyltransferase"/>
</dbReference>
<evidence type="ECO:0000313" key="2">
    <source>
        <dbReference type="EMBL" id="MBO0441344.1"/>
    </source>
</evidence>
<keyword evidence="3" id="KW-1185">Reference proteome</keyword>
<gene>
    <name evidence="2" type="ORF">JZO69_13320</name>
</gene>
<evidence type="ECO:0000313" key="3">
    <source>
        <dbReference type="Proteomes" id="UP000664632"/>
    </source>
</evidence>
<feature type="domain" description="N-acetyltransferase" evidence="1">
    <location>
        <begin position="2"/>
        <end position="178"/>
    </location>
</feature>
<dbReference type="SUPFAM" id="SSF55729">
    <property type="entry name" value="Acyl-CoA N-acyltransferases (Nat)"/>
    <property type="match status" value="1"/>
</dbReference>
<dbReference type="CDD" id="cd04301">
    <property type="entry name" value="NAT_SF"/>
    <property type="match status" value="1"/>
</dbReference>
<evidence type="ECO:0000259" key="1">
    <source>
        <dbReference type="PROSITE" id="PS51186"/>
    </source>
</evidence>
<accession>A0ABS3H2D6</accession>
<dbReference type="InterPro" id="IPR000182">
    <property type="entry name" value="GNAT_dom"/>
</dbReference>
<sequence>MLKAKPVSRSLPEYSTIIDLFKMSFPTNEQFPIWLLRLLSCRKGIEFLAFYDKNKLCGFTYLVKKENTLFILYLATNNKIRSQGYGSKILNWINVQYKNHEIALNIETVEKTFNNYEQRVKRKEFYLKNDYHDTNLRVKEHGVVFDVLSNSQDFTFEKYKKLIQHFTLNFYSPTKYRP</sequence>